<dbReference type="AlphaFoldDB" id="A0A550C3Y4"/>
<dbReference type="OrthoDB" id="2909835at2759"/>
<evidence type="ECO:0000256" key="1">
    <source>
        <dbReference type="SAM" id="MobiDB-lite"/>
    </source>
</evidence>
<accession>A0A550C3Y4</accession>
<dbReference type="EMBL" id="VDMD01000027">
    <property type="protein sequence ID" value="TRM59515.1"/>
    <property type="molecule type" value="Genomic_DNA"/>
</dbReference>
<evidence type="ECO:0000313" key="3">
    <source>
        <dbReference type="Proteomes" id="UP000320762"/>
    </source>
</evidence>
<protein>
    <submittedName>
        <fullName evidence="2">Uncharacterized protein</fullName>
    </submittedName>
</protein>
<dbReference type="Proteomes" id="UP000320762">
    <property type="component" value="Unassembled WGS sequence"/>
</dbReference>
<feature type="compositionally biased region" description="Low complexity" evidence="1">
    <location>
        <begin position="41"/>
        <end position="58"/>
    </location>
</feature>
<comment type="caution">
    <text evidence="2">The sequence shown here is derived from an EMBL/GenBank/DDBJ whole genome shotgun (WGS) entry which is preliminary data.</text>
</comment>
<sequence>MASRQRSPSIEIVSVGHPRKTALVESTRTANNQSPSRTGLGRRPAAPPAAAKASSSAGAKRKSLDAPTSAAKRTKTTAAPKENSASGSKVEEKKDPAVRWKWIDSARPEFEMKGTKIEAFNCGGTFFKSTAKNVADRLDKLEGFLAECEGDETCHPSYGYPERYKPKRVTKKKGEPEDTRWQWIDKRRPEMRFKGTKIEAYNCGGAFWKATGKTVADRLDKMESFFAECKGDEAMHDRPKEERSKN</sequence>
<reference evidence="2 3" key="1">
    <citation type="journal article" date="2019" name="New Phytol.">
        <title>Comparative genomics reveals unique wood-decay strategies and fruiting body development in the Schizophyllaceae.</title>
        <authorList>
            <person name="Almasi E."/>
            <person name="Sahu N."/>
            <person name="Krizsan K."/>
            <person name="Balint B."/>
            <person name="Kovacs G.M."/>
            <person name="Kiss B."/>
            <person name="Cseklye J."/>
            <person name="Drula E."/>
            <person name="Henrissat B."/>
            <person name="Nagy I."/>
            <person name="Chovatia M."/>
            <person name="Adam C."/>
            <person name="LaButti K."/>
            <person name="Lipzen A."/>
            <person name="Riley R."/>
            <person name="Grigoriev I.V."/>
            <person name="Nagy L.G."/>
        </authorList>
    </citation>
    <scope>NUCLEOTIDE SEQUENCE [LARGE SCALE GENOMIC DNA]</scope>
    <source>
        <strain evidence="2 3">NL-1724</strain>
    </source>
</reference>
<proteinExistence type="predicted"/>
<name>A0A550C3Y4_9AGAR</name>
<gene>
    <name evidence="2" type="ORF">BD626DRAFT_550131</name>
</gene>
<keyword evidence="3" id="KW-1185">Reference proteome</keyword>
<feature type="compositionally biased region" description="Low complexity" evidence="1">
    <location>
        <begin position="66"/>
        <end position="81"/>
    </location>
</feature>
<feature type="compositionally biased region" description="Polar residues" evidence="1">
    <location>
        <begin position="24"/>
        <end position="37"/>
    </location>
</feature>
<organism evidence="2 3">
    <name type="scientific">Schizophyllum amplum</name>
    <dbReference type="NCBI Taxonomy" id="97359"/>
    <lineage>
        <taxon>Eukaryota</taxon>
        <taxon>Fungi</taxon>
        <taxon>Dikarya</taxon>
        <taxon>Basidiomycota</taxon>
        <taxon>Agaricomycotina</taxon>
        <taxon>Agaricomycetes</taxon>
        <taxon>Agaricomycetidae</taxon>
        <taxon>Agaricales</taxon>
        <taxon>Schizophyllaceae</taxon>
        <taxon>Schizophyllum</taxon>
    </lineage>
</organism>
<evidence type="ECO:0000313" key="2">
    <source>
        <dbReference type="EMBL" id="TRM59515.1"/>
    </source>
</evidence>
<feature type="region of interest" description="Disordered" evidence="1">
    <location>
        <begin position="1"/>
        <end position="95"/>
    </location>
</feature>